<evidence type="ECO:0000313" key="1">
    <source>
        <dbReference type="EMBL" id="QRD06805.1"/>
    </source>
</evidence>
<proteinExistence type="predicted"/>
<dbReference type="VEuPathDB" id="FungiDB:JI435_127810"/>
<accession>A0A7U2IBM3</accession>
<dbReference type="KEGG" id="pno:SNOG_12781"/>
<evidence type="ECO:0008006" key="3">
    <source>
        <dbReference type="Google" id="ProtNLM"/>
    </source>
</evidence>
<protein>
    <recommendedName>
        <fullName evidence="3">F-box domain-containing protein</fullName>
    </recommendedName>
</protein>
<keyword evidence="2" id="KW-1185">Reference proteome</keyword>
<evidence type="ECO:0000313" key="2">
    <source>
        <dbReference type="Proteomes" id="UP000663193"/>
    </source>
</evidence>
<dbReference type="RefSeq" id="XP_001802999.1">
    <property type="nucleotide sequence ID" value="XM_001802947.1"/>
</dbReference>
<organism evidence="1 2">
    <name type="scientific">Phaeosphaeria nodorum (strain SN15 / ATCC MYA-4574 / FGSC 10173)</name>
    <name type="common">Glume blotch fungus</name>
    <name type="synonym">Parastagonospora nodorum</name>
    <dbReference type="NCBI Taxonomy" id="321614"/>
    <lineage>
        <taxon>Eukaryota</taxon>
        <taxon>Fungi</taxon>
        <taxon>Dikarya</taxon>
        <taxon>Ascomycota</taxon>
        <taxon>Pezizomycotina</taxon>
        <taxon>Dothideomycetes</taxon>
        <taxon>Pleosporomycetidae</taxon>
        <taxon>Pleosporales</taxon>
        <taxon>Pleosporineae</taxon>
        <taxon>Phaeosphaeriaceae</taxon>
        <taxon>Parastagonospora</taxon>
    </lineage>
</organism>
<dbReference type="EMBL" id="CP069043">
    <property type="protein sequence ID" value="QRD06805.1"/>
    <property type="molecule type" value="Genomic_DNA"/>
</dbReference>
<sequence>MSRLTELPPELLEKVFVGLMDLVGWPEVHLARAVCRTVASVVNQQLLTMTPYEVFESTRLFKFLNANLEPLLVSHAKKAIGFGPTTGFVNHIADELLTIVPAKNMMDEIRHQYIQDLCRALVRTKVKFTDSCHPITTEAYLPRWYMSISDRRFYPGSEKAKLDTLLAAAAAVGS</sequence>
<dbReference type="AlphaFoldDB" id="A0A7U2IBM3"/>
<name>A0A7U2IBM3_PHANO</name>
<dbReference type="Proteomes" id="UP000663193">
    <property type="component" value="Chromosome 21"/>
</dbReference>
<reference evidence="2" key="1">
    <citation type="journal article" date="2021" name="BMC Genomics">
        <title>Chromosome-level genome assembly and manually-curated proteome of model necrotroph Parastagonospora nodorum Sn15 reveals a genome-wide trove of candidate effector homologs, and redundancy of virulence-related functions within an accessory chromosome.</title>
        <authorList>
            <person name="Bertazzoni S."/>
            <person name="Jones D.A.B."/>
            <person name="Phan H.T."/>
            <person name="Tan K.-C."/>
            <person name="Hane J.K."/>
        </authorList>
    </citation>
    <scope>NUCLEOTIDE SEQUENCE [LARGE SCALE GENOMIC DNA]</scope>
    <source>
        <strain evidence="2">SN15 / ATCC MYA-4574 / FGSC 10173)</strain>
    </source>
</reference>
<gene>
    <name evidence="1" type="ORF">JI435_127810</name>
</gene>